<proteinExistence type="predicted"/>
<comment type="caution">
    <text evidence="1">The sequence shown here is derived from an EMBL/GenBank/DDBJ whole genome shotgun (WGS) entry which is preliminary data.</text>
</comment>
<dbReference type="EMBL" id="JAKLTR010000006">
    <property type="protein sequence ID" value="MCG2614904.1"/>
    <property type="molecule type" value="Genomic_DNA"/>
</dbReference>
<reference evidence="1" key="1">
    <citation type="submission" date="2022-01" db="EMBL/GenBank/DDBJ databases">
        <authorList>
            <person name="Jo J.-H."/>
            <person name="Im W.-T."/>
        </authorList>
    </citation>
    <scope>NUCLEOTIDE SEQUENCE</scope>
    <source>
        <strain evidence="1">NA20</strain>
    </source>
</reference>
<organism evidence="1 2">
    <name type="scientific">Terrimonas ginsenosidimutans</name>
    <dbReference type="NCBI Taxonomy" id="2908004"/>
    <lineage>
        <taxon>Bacteria</taxon>
        <taxon>Pseudomonadati</taxon>
        <taxon>Bacteroidota</taxon>
        <taxon>Chitinophagia</taxon>
        <taxon>Chitinophagales</taxon>
        <taxon>Chitinophagaceae</taxon>
        <taxon>Terrimonas</taxon>
    </lineage>
</organism>
<sequence>MGRKLTQMNWDDVKKEMSIAGSPEKMTELGKEIMKIVHEKVDSTNRAELTNAEFAIQRVLAEIRLTQKRYDRSH</sequence>
<accession>A0ABS9KRH0</accession>
<dbReference type="RefSeq" id="WP_237871754.1">
    <property type="nucleotide sequence ID" value="NZ_JAKLTR010000006.1"/>
</dbReference>
<gene>
    <name evidence="1" type="ORF">LZZ85_11450</name>
</gene>
<keyword evidence="2" id="KW-1185">Reference proteome</keyword>
<name>A0ABS9KRH0_9BACT</name>
<protein>
    <submittedName>
        <fullName evidence="1">Uncharacterized protein</fullName>
    </submittedName>
</protein>
<dbReference type="Proteomes" id="UP001165367">
    <property type="component" value="Unassembled WGS sequence"/>
</dbReference>
<evidence type="ECO:0000313" key="2">
    <source>
        <dbReference type="Proteomes" id="UP001165367"/>
    </source>
</evidence>
<evidence type="ECO:0000313" key="1">
    <source>
        <dbReference type="EMBL" id="MCG2614904.1"/>
    </source>
</evidence>